<keyword evidence="4 9" id="KW-0997">Cell inner membrane</keyword>
<keyword evidence="2 9" id="KW-0813">Transport</keyword>
<dbReference type="PANTHER" id="PTHR35011">
    <property type="entry name" value="2,3-DIKETO-L-GULONATE TRAP TRANSPORTER SMALL PERMEASE PROTEIN YIAM"/>
    <property type="match status" value="1"/>
</dbReference>
<feature type="transmembrane region" description="Helical" evidence="9">
    <location>
        <begin position="53"/>
        <end position="71"/>
    </location>
</feature>
<keyword evidence="6 9" id="KW-1133">Transmembrane helix</keyword>
<comment type="similarity">
    <text evidence="8 9">Belongs to the TRAP transporter small permease family.</text>
</comment>
<reference evidence="11 12" key="1">
    <citation type="submission" date="2017-03" db="EMBL/GenBank/DDBJ databases">
        <authorList>
            <person name="Afonso C.L."/>
            <person name="Miller P.J."/>
            <person name="Scott M.A."/>
            <person name="Spackman E."/>
            <person name="Goraichik I."/>
            <person name="Dimitrov K.M."/>
            <person name="Suarez D.L."/>
            <person name="Swayne D.E."/>
        </authorList>
    </citation>
    <scope>NUCLEOTIDE SEQUENCE [LARGE SCALE GENOMIC DNA]</scope>
    <source>
        <strain evidence="11 12">CECT 7751</strain>
    </source>
</reference>
<evidence type="ECO:0000256" key="3">
    <source>
        <dbReference type="ARBA" id="ARBA00022475"/>
    </source>
</evidence>
<dbReference type="GO" id="GO:0005886">
    <property type="term" value="C:plasma membrane"/>
    <property type="evidence" value="ECO:0007669"/>
    <property type="project" value="UniProtKB-SubCell"/>
</dbReference>
<evidence type="ECO:0000256" key="5">
    <source>
        <dbReference type="ARBA" id="ARBA00022692"/>
    </source>
</evidence>
<comment type="subunit">
    <text evidence="9">The complex comprises the extracytoplasmic solute receptor protein and the two transmembrane proteins.</text>
</comment>
<dbReference type="EMBL" id="FWFN01000005">
    <property type="protein sequence ID" value="SLN57053.1"/>
    <property type="molecule type" value="Genomic_DNA"/>
</dbReference>
<organism evidence="11 12">
    <name type="scientific">Pseudooceanicola marinus</name>
    <dbReference type="NCBI Taxonomy" id="396013"/>
    <lineage>
        <taxon>Bacteria</taxon>
        <taxon>Pseudomonadati</taxon>
        <taxon>Pseudomonadota</taxon>
        <taxon>Alphaproteobacteria</taxon>
        <taxon>Rhodobacterales</taxon>
        <taxon>Paracoccaceae</taxon>
        <taxon>Pseudooceanicola</taxon>
    </lineage>
</organism>
<gene>
    <name evidence="11" type="ORF">PSM7751_02842</name>
</gene>
<dbReference type="RefSeq" id="WP_085888863.1">
    <property type="nucleotide sequence ID" value="NZ_FWFN01000005.1"/>
</dbReference>
<dbReference type="GO" id="GO:0015740">
    <property type="term" value="P:C4-dicarboxylate transport"/>
    <property type="evidence" value="ECO:0007669"/>
    <property type="project" value="TreeGrafter"/>
</dbReference>
<evidence type="ECO:0000256" key="1">
    <source>
        <dbReference type="ARBA" id="ARBA00004429"/>
    </source>
</evidence>
<evidence type="ECO:0000256" key="8">
    <source>
        <dbReference type="ARBA" id="ARBA00038436"/>
    </source>
</evidence>
<evidence type="ECO:0000313" key="12">
    <source>
        <dbReference type="Proteomes" id="UP000193963"/>
    </source>
</evidence>
<name>A0A1X6ZNL7_9RHOB</name>
<dbReference type="Pfam" id="PF04290">
    <property type="entry name" value="DctQ"/>
    <property type="match status" value="1"/>
</dbReference>
<evidence type="ECO:0000256" key="4">
    <source>
        <dbReference type="ARBA" id="ARBA00022519"/>
    </source>
</evidence>
<evidence type="ECO:0000256" key="6">
    <source>
        <dbReference type="ARBA" id="ARBA00022989"/>
    </source>
</evidence>
<sequence length="170" mass="18251">MLGTLRKIADGLIGLSAFVGTLGLVFVTGVVLVDVIGRTFVSPLAGAQDYTQMGMVIIVFGGMALCDKLGGHVSVDIFERSFPPRFNHVLDVLAAILGAAIFVGIAYTVYDSSKLSQMLGLATNIVALPKWYFQWALSVMALITALGMILRAVELTLTGWDARAEKEIRE</sequence>
<keyword evidence="5 9" id="KW-0812">Transmembrane</keyword>
<dbReference type="Proteomes" id="UP000193963">
    <property type="component" value="Unassembled WGS sequence"/>
</dbReference>
<accession>A0A1X6ZNL7</accession>
<feature type="transmembrane region" description="Helical" evidence="9">
    <location>
        <begin position="12"/>
        <end position="33"/>
    </location>
</feature>
<protein>
    <recommendedName>
        <fullName evidence="9">TRAP transporter small permease protein</fullName>
    </recommendedName>
</protein>
<evidence type="ECO:0000256" key="9">
    <source>
        <dbReference type="RuleBase" id="RU369079"/>
    </source>
</evidence>
<evidence type="ECO:0000256" key="7">
    <source>
        <dbReference type="ARBA" id="ARBA00023136"/>
    </source>
</evidence>
<dbReference type="InterPro" id="IPR007387">
    <property type="entry name" value="TRAP_DctQ"/>
</dbReference>
<evidence type="ECO:0000313" key="11">
    <source>
        <dbReference type="EMBL" id="SLN57053.1"/>
    </source>
</evidence>
<comment type="subcellular location">
    <subcellularLocation>
        <location evidence="1 9">Cell inner membrane</location>
        <topology evidence="1 9">Multi-pass membrane protein</topology>
    </subcellularLocation>
</comment>
<keyword evidence="7 9" id="KW-0472">Membrane</keyword>
<dbReference type="GO" id="GO:0022857">
    <property type="term" value="F:transmembrane transporter activity"/>
    <property type="evidence" value="ECO:0007669"/>
    <property type="project" value="UniProtKB-UniRule"/>
</dbReference>
<dbReference type="InterPro" id="IPR055348">
    <property type="entry name" value="DctQ"/>
</dbReference>
<keyword evidence="3" id="KW-1003">Cell membrane</keyword>
<proteinExistence type="inferred from homology"/>
<comment type="function">
    <text evidence="9">Part of the tripartite ATP-independent periplasmic (TRAP) transport system.</text>
</comment>
<dbReference type="PANTHER" id="PTHR35011:SF2">
    <property type="entry name" value="2,3-DIKETO-L-GULONATE TRAP TRANSPORTER SMALL PERMEASE PROTEIN YIAM"/>
    <property type="match status" value="1"/>
</dbReference>
<feature type="domain" description="Tripartite ATP-independent periplasmic transporters DctQ component" evidence="10">
    <location>
        <begin position="28"/>
        <end position="155"/>
    </location>
</feature>
<evidence type="ECO:0000259" key="10">
    <source>
        <dbReference type="Pfam" id="PF04290"/>
    </source>
</evidence>
<feature type="transmembrane region" description="Helical" evidence="9">
    <location>
        <begin position="92"/>
        <end position="110"/>
    </location>
</feature>
<evidence type="ECO:0000256" key="2">
    <source>
        <dbReference type="ARBA" id="ARBA00022448"/>
    </source>
</evidence>
<feature type="transmembrane region" description="Helical" evidence="9">
    <location>
        <begin position="132"/>
        <end position="153"/>
    </location>
</feature>
<dbReference type="OrthoDB" id="7854755at2"/>
<keyword evidence="12" id="KW-1185">Reference proteome</keyword>
<dbReference type="AlphaFoldDB" id="A0A1X6ZNL7"/>